<name>A0ABP8DIP0_9ACTN</name>
<organism evidence="1 2">
    <name type="scientific">Dactylosporangium darangshiense</name>
    <dbReference type="NCBI Taxonomy" id="579108"/>
    <lineage>
        <taxon>Bacteria</taxon>
        <taxon>Bacillati</taxon>
        <taxon>Actinomycetota</taxon>
        <taxon>Actinomycetes</taxon>
        <taxon>Micromonosporales</taxon>
        <taxon>Micromonosporaceae</taxon>
        <taxon>Dactylosporangium</taxon>
    </lineage>
</organism>
<reference evidence="2" key="1">
    <citation type="journal article" date="2019" name="Int. J. Syst. Evol. Microbiol.">
        <title>The Global Catalogue of Microorganisms (GCM) 10K type strain sequencing project: providing services to taxonomists for standard genome sequencing and annotation.</title>
        <authorList>
            <consortium name="The Broad Institute Genomics Platform"/>
            <consortium name="The Broad Institute Genome Sequencing Center for Infectious Disease"/>
            <person name="Wu L."/>
            <person name="Ma J."/>
        </authorList>
    </citation>
    <scope>NUCLEOTIDE SEQUENCE [LARGE SCALE GENOMIC DNA]</scope>
    <source>
        <strain evidence="2">JCM 17441</strain>
    </source>
</reference>
<evidence type="ECO:0000313" key="2">
    <source>
        <dbReference type="Proteomes" id="UP001500620"/>
    </source>
</evidence>
<gene>
    <name evidence="1" type="ORF">GCM10022255_070890</name>
</gene>
<evidence type="ECO:0000313" key="1">
    <source>
        <dbReference type="EMBL" id="GAA4256763.1"/>
    </source>
</evidence>
<protein>
    <submittedName>
        <fullName evidence="1">Uncharacterized protein</fullName>
    </submittedName>
</protein>
<accession>A0ABP8DIP0</accession>
<dbReference type="EMBL" id="BAABAT010000025">
    <property type="protein sequence ID" value="GAA4256763.1"/>
    <property type="molecule type" value="Genomic_DNA"/>
</dbReference>
<sequence length="96" mass="9699">MADALSDGLLVLPGDGAARNALAVRDDRDDLYVLHDVATAAVVAHAVVRRTGPDAVVTHVSGPAELTPRLLEGVCEALRAAGASTLTTATATVTAL</sequence>
<dbReference type="RefSeq" id="WP_345133728.1">
    <property type="nucleotide sequence ID" value="NZ_BAABAT010000025.1"/>
</dbReference>
<dbReference type="Proteomes" id="UP001500620">
    <property type="component" value="Unassembled WGS sequence"/>
</dbReference>
<comment type="caution">
    <text evidence="1">The sequence shown here is derived from an EMBL/GenBank/DDBJ whole genome shotgun (WGS) entry which is preliminary data.</text>
</comment>
<keyword evidence="2" id="KW-1185">Reference proteome</keyword>
<proteinExistence type="predicted"/>